<proteinExistence type="predicted"/>
<dbReference type="EMBL" id="AFXP01000020">
    <property type="protein sequence ID" value="EHG15576.1"/>
    <property type="molecule type" value="Genomic_DNA"/>
</dbReference>
<organism evidence="1 2">
    <name type="scientific">Prevotella histicola F0411</name>
    <dbReference type="NCBI Taxonomy" id="857291"/>
    <lineage>
        <taxon>Bacteria</taxon>
        <taxon>Pseudomonadati</taxon>
        <taxon>Bacteroidota</taxon>
        <taxon>Bacteroidia</taxon>
        <taxon>Bacteroidales</taxon>
        <taxon>Prevotellaceae</taxon>
        <taxon>Prevotella</taxon>
    </lineage>
</organism>
<accession>G6AIF0</accession>
<keyword evidence="2" id="KW-1185">Reference proteome</keyword>
<dbReference type="AlphaFoldDB" id="G6AIF0"/>
<name>G6AIF0_9BACT</name>
<gene>
    <name evidence="1" type="ORF">HMPREF9138_01877</name>
</gene>
<evidence type="ECO:0000313" key="1">
    <source>
        <dbReference type="EMBL" id="EHG15576.1"/>
    </source>
</evidence>
<comment type="caution">
    <text evidence="1">The sequence shown here is derived from an EMBL/GenBank/DDBJ whole genome shotgun (WGS) entry which is preliminary data.</text>
</comment>
<sequence length="43" mass="4860">MNWSTEAAAAVKDKKRGILTENNVLIFSIFASEWGSGRKYLKK</sequence>
<dbReference type="Proteomes" id="UP000004597">
    <property type="component" value="Unassembled WGS sequence"/>
</dbReference>
<dbReference type="HOGENOM" id="CLU_3237655_0_0_10"/>
<reference evidence="1 2" key="1">
    <citation type="submission" date="2011-10" db="EMBL/GenBank/DDBJ databases">
        <title>The Genome Sequence of Prevotella histicola F0411.</title>
        <authorList>
            <consortium name="The Broad Institute Genome Sequencing Platform"/>
            <person name="Earl A."/>
            <person name="Ward D."/>
            <person name="Feldgarden M."/>
            <person name="Gevers D."/>
            <person name="Izard J."/>
            <person name="Ganesan A."/>
            <person name="Blanton J.M."/>
            <person name="Baranova O.V."/>
            <person name="Tanner A.C."/>
            <person name="Mathney J.M.J."/>
            <person name="Dewhirst F.E."/>
            <person name="Young S.K."/>
            <person name="Zeng Q."/>
            <person name="Gargeya S."/>
            <person name="Fitzgerald M."/>
            <person name="Haas B."/>
            <person name="Abouelleil A."/>
            <person name="Alvarado L."/>
            <person name="Arachchi H.M."/>
            <person name="Berlin A."/>
            <person name="Brown A."/>
            <person name="Chapman S.B."/>
            <person name="Chen Z."/>
            <person name="Dunbar C."/>
            <person name="Freedman E."/>
            <person name="Gearin G."/>
            <person name="Gellesch M."/>
            <person name="Goldberg J."/>
            <person name="Griggs A."/>
            <person name="Gujja S."/>
            <person name="Heiman D."/>
            <person name="Howarth C."/>
            <person name="Larson L."/>
            <person name="Lui A."/>
            <person name="MacDonald P.J.P."/>
            <person name="Montmayeur A."/>
            <person name="Murphy C."/>
            <person name="Neiman D."/>
            <person name="Pearson M."/>
            <person name="Priest M."/>
            <person name="Roberts A."/>
            <person name="Saif S."/>
            <person name="Shea T."/>
            <person name="Shenoy N."/>
            <person name="Sisk P."/>
            <person name="Stolte C."/>
            <person name="Sykes S."/>
            <person name="Wortman J."/>
            <person name="Nusbaum C."/>
            <person name="Birren B."/>
        </authorList>
    </citation>
    <scope>NUCLEOTIDE SEQUENCE [LARGE SCALE GENOMIC DNA]</scope>
    <source>
        <strain evidence="1 2">F0411</strain>
    </source>
</reference>
<protein>
    <submittedName>
        <fullName evidence="1">Uncharacterized protein</fullName>
    </submittedName>
</protein>
<evidence type="ECO:0000313" key="2">
    <source>
        <dbReference type="Proteomes" id="UP000004597"/>
    </source>
</evidence>